<dbReference type="InterPro" id="IPR013434">
    <property type="entry name" value="CHP02611"/>
</dbReference>
<evidence type="ECO:0000313" key="3">
    <source>
        <dbReference type="Proteomes" id="UP001220064"/>
    </source>
</evidence>
<gene>
    <name evidence="2" type="ORF">CMASS_01875</name>
</gene>
<keyword evidence="3" id="KW-1185">Reference proteome</keyword>
<evidence type="ECO:0000313" key="2">
    <source>
        <dbReference type="EMBL" id="WCZ31834.1"/>
    </source>
</evidence>
<dbReference type="InterPro" id="IPR019099">
    <property type="entry name" value="Uncharacterised_PGPGW_TM"/>
</dbReference>
<dbReference type="Proteomes" id="UP001220064">
    <property type="component" value="Chromosome"/>
</dbReference>
<keyword evidence="1" id="KW-1133">Transmembrane helix</keyword>
<sequence>MRTASTNGRAVARLCRIFESSESFESFESFGSYPTLYILRQKGLAVASMRDAVEHRVDQLRGFHAGLKDRKYGFLVRPATLVVGWIVLIVGIITIPLPGQGWLTTFIGVGILSLEQRWARGLLDWGVHQYDRFTDWFKRQSRPVRWGLIALLVAVIWVVFVGLAYASWRAGQFDFLTGFFEAVGLER</sequence>
<dbReference type="EMBL" id="CP063189">
    <property type="protein sequence ID" value="WCZ31834.1"/>
    <property type="molecule type" value="Genomic_DNA"/>
</dbReference>
<dbReference type="NCBIfam" id="TIGR02611">
    <property type="entry name" value="TIGR02611 family protein"/>
    <property type="match status" value="1"/>
</dbReference>
<protein>
    <submittedName>
        <fullName evidence="2">Transmembrane protein (PGPGW)</fullName>
    </submittedName>
</protein>
<dbReference type="Pfam" id="PF09656">
    <property type="entry name" value="PGPGW"/>
    <property type="match status" value="1"/>
</dbReference>
<reference evidence="2 3" key="1">
    <citation type="submission" date="2020-10" db="EMBL/GenBank/DDBJ databases">
        <title>Complete genome sequence of Corynebacterium massiliense DSM 45435, type strain of Corynebacterium massiliense.</title>
        <authorList>
            <person name="Busche T."/>
            <person name="Kalinowski J."/>
            <person name="Ruckert C."/>
        </authorList>
    </citation>
    <scope>NUCLEOTIDE SEQUENCE [LARGE SCALE GENOMIC DNA]</scope>
    <source>
        <strain evidence="2 3">DSM 45435</strain>
    </source>
</reference>
<proteinExistence type="predicted"/>
<keyword evidence="1" id="KW-0472">Membrane</keyword>
<accession>A0ABY7U577</accession>
<keyword evidence="1 2" id="KW-0812">Transmembrane</keyword>
<evidence type="ECO:0000256" key="1">
    <source>
        <dbReference type="SAM" id="Phobius"/>
    </source>
</evidence>
<feature type="transmembrane region" description="Helical" evidence="1">
    <location>
        <begin position="146"/>
        <end position="168"/>
    </location>
</feature>
<feature type="transmembrane region" description="Helical" evidence="1">
    <location>
        <begin position="74"/>
        <end position="95"/>
    </location>
</feature>
<name>A0ABY7U577_9CORY</name>
<organism evidence="2 3">
    <name type="scientific">Corynebacterium massiliense DSM 45435</name>
    <dbReference type="NCBI Taxonomy" id="1121364"/>
    <lineage>
        <taxon>Bacteria</taxon>
        <taxon>Bacillati</taxon>
        <taxon>Actinomycetota</taxon>
        <taxon>Actinomycetes</taxon>
        <taxon>Mycobacteriales</taxon>
        <taxon>Corynebacteriaceae</taxon>
        <taxon>Corynebacterium</taxon>
    </lineage>
</organism>